<proteinExistence type="predicted"/>
<dbReference type="Pfam" id="PF00856">
    <property type="entry name" value="SET"/>
    <property type="match status" value="1"/>
</dbReference>
<evidence type="ECO:0000313" key="2">
    <source>
        <dbReference type="Proteomes" id="UP001652625"/>
    </source>
</evidence>
<dbReference type="PANTHER" id="PTHR46167">
    <property type="entry name" value="N-LYSINE METHYLTRANSFERASE KMT5A"/>
    <property type="match status" value="1"/>
</dbReference>
<feature type="domain" description="SET" evidence="1">
    <location>
        <begin position="23"/>
        <end position="159"/>
    </location>
</feature>
<keyword evidence="2" id="KW-1185">Reference proteome</keyword>
<dbReference type="Gene3D" id="2.170.270.10">
    <property type="entry name" value="SET domain"/>
    <property type="match status" value="1"/>
</dbReference>
<protein>
    <submittedName>
        <fullName evidence="3">N-lysine methyltransferase KMT5A-like</fullName>
    </submittedName>
</protein>
<accession>A0ABM4DCS0</accession>
<dbReference type="SMART" id="SM00317">
    <property type="entry name" value="SET"/>
    <property type="match status" value="1"/>
</dbReference>
<dbReference type="InterPro" id="IPR001214">
    <property type="entry name" value="SET_dom"/>
</dbReference>
<gene>
    <name evidence="3" type="primary">LOC136090013</name>
</gene>
<sequence length="170" mass="20039">MQKWNNKVNKKNFDLNDLLKLMEDMEILTFERGRYSNDNSERCYIGLTLVWGFTKRDFKGGDPLLEYKGNFITRNETKEISKSYCAKNKGCFIFDVYWNNKNTSIDATHSTCMAKFINDSPEKYANCQPKTCVVNEIPHLLLYAKKYIAKDSELRYDYGDSSNQQWRNPF</sequence>
<organism evidence="2 3">
    <name type="scientific">Hydra vulgaris</name>
    <name type="common">Hydra</name>
    <name type="synonym">Hydra attenuata</name>
    <dbReference type="NCBI Taxonomy" id="6087"/>
    <lineage>
        <taxon>Eukaryota</taxon>
        <taxon>Metazoa</taxon>
        <taxon>Cnidaria</taxon>
        <taxon>Hydrozoa</taxon>
        <taxon>Hydroidolina</taxon>
        <taxon>Anthoathecata</taxon>
        <taxon>Aplanulata</taxon>
        <taxon>Hydridae</taxon>
        <taxon>Hydra</taxon>
    </lineage>
</organism>
<reference evidence="3" key="1">
    <citation type="submission" date="2025-08" db="UniProtKB">
        <authorList>
            <consortium name="RefSeq"/>
        </authorList>
    </citation>
    <scope>IDENTIFICATION</scope>
</reference>
<evidence type="ECO:0000313" key="3">
    <source>
        <dbReference type="RefSeq" id="XP_065672189.1"/>
    </source>
</evidence>
<dbReference type="InterPro" id="IPR046341">
    <property type="entry name" value="SET_dom_sf"/>
</dbReference>
<dbReference type="RefSeq" id="XP_065672189.1">
    <property type="nucleotide sequence ID" value="XM_065816117.1"/>
</dbReference>
<name>A0ABM4DCS0_HYDVU</name>
<dbReference type="PANTHER" id="PTHR46167:SF1">
    <property type="entry name" value="N-LYSINE METHYLTRANSFERASE KMT5A"/>
    <property type="match status" value="1"/>
</dbReference>
<dbReference type="SUPFAM" id="SSF82199">
    <property type="entry name" value="SET domain"/>
    <property type="match status" value="1"/>
</dbReference>
<dbReference type="InterPro" id="IPR051760">
    <property type="entry name" value="KMT5A"/>
</dbReference>
<dbReference type="GeneID" id="136090013"/>
<dbReference type="PROSITE" id="PS50280">
    <property type="entry name" value="SET"/>
    <property type="match status" value="1"/>
</dbReference>
<evidence type="ECO:0000259" key="1">
    <source>
        <dbReference type="PROSITE" id="PS50280"/>
    </source>
</evidence>
<dbReference type="Proteomes" id="UP001652625">
    <property type="component" value="Chromosome 13"/>
</dbReference>